<name>A0A7R9DRM0_TIMPO</name>
<dbReference type="AlphaFoldDB" id="A0A7R9DRM0"/>
<organism evidence="1">
    <name type="scientific">Timema poppense</name>
    <name type="common">Walking stick</name>
    <dbReference type="NCBI Taxonomy" id="170557"/>
    <lineage>
        <taxon>Eukaryota</taxon>
        <taxon>Metazoa</taxon>
        <taxon>Ecdysozoa</taxon>
        <taxon>Arthropoda</taxon>
        <taxon>Hexapoda</taxon>
        <taxon>Insecta</taxon>
        <taxon>Pterygota</taxon>
        <taxon>Neoptera</taxon>
        <taxon>Polyneoptera</taxon>
        <taxon>Phasmatodea</taxon>
        <taxon>Timematodea</taxon>
        <taxon>Timematoidea</taxon>
        <taxon>Timematidae</taxon>
        <taxon>Timema</taxon>
    </lineage>
</organism>
<dbReference type="EMBL" id="OD023079">
    <property type="protein sequence ID" value="CAD7419734.1"/>
    <property type="molecule type" value="Genomic_DNA"/>
</dbReference>
<evidence type="ECO:0000313" key="1">
    <source>
        <dbReference type="EMBL" id="CAD7419734.1"/>
    </source>
</evidence>
<gene>
    <name evidence="1" type="ORF">TPSB3V08_LOCUS13157</name>
</gene>
<reference evidence="1" key="1">
    <citation type="submission" date="2020-11" db="EMBL/GenBank/DDBJ databases">
        <authorList>
            <person name="Tran Van P."/>
        </authorList>
    </citation>
    <scope>NUCLEOTIDE SEQUENCE</scope>
</reference>
<proteinExistence type="predicted"/>
<protein>
    <submittedName>
        <fullName evidence="1">Uncharacterized protein</fullName>
    </submittedName>
</protein>
<accession>A0A7R9DRM0</accession>
<sequence length="122" mass="13553">MCYSRNKLLVTGRSWLNPGLFLSPIRFLSRARPLPCADSLLSSSSSMRGEDLERPLSDYLGREEGVLLRQPLSLEHRKPSHRSSCEGEDLGIVEMLDDAFSRTIWAGEGNAAKAASPFRETS</sequence>